<protein>
    <submittedName>
        <fullName evidence="2">Short-chain dehydrogenase/reductase</fullName>
    </submittedName>
</protein>
<geneLocation type="plasmid" evidence="2 3">
    <name>pDAETH-1</name>
</geneLocation>
<evidence type="ECO:0000313" key="3">
    <source>
        <dbReference type="Proteomes" id="UP001064971"/>
    </source>
</evidence>
<dbReference type="Gene3D" id="3.40.50.720">
    <property type="entry name" value="NAD(P)-binding Rossmann-like Domain"/>
    <property type="match status" value="1"/>
</dbReference>
<comment type="similarity">
    <text evidence="1">Belongs to the short-chain dehydrogenases/reductases (SDR) family.</text>
</comment>
<dbReference type="PROSITE" id="PS00061">
    <property type="entry name" value="ADH_SHORT"/>
    <property type="match status" value="1"/>
</dbReference>
<dbReference type="RefSeq" id="WP_264777791.1">
    <property type="nucleotide sequence ID" value="NZ_AP026561.1"/>
</dbReference>
<dbReference type="Pfam" id="PF00106">
    <property type="entry name" value="adh_short"/>
    <property type="match status" value="1"/>
</dbReference>
<evidence type="ECO:0000256" key="1">
    <source>
        <dbReference type="RuleBase" id="RU000363"/>
    </source>
</evidence>
<dbReference type="InterPro" id="IPR051911">
    <property type="entry name" value="SDR_oxidoreductase"/>
</dbReference>
<dbReference type="PRINTS" id="PR00080">
    <property type="entry name" value="SDRFAMILY"/>
</dbReference>
<reference evidence="2" key="1">
    <citation type="submission" date="2022-07" db="EMBL/GenBank/DDBJ databases">
        <title>Complete Genome Sequence of the Radioresistant Bacterium Deinococcus aetherius ST0316, Isolated from the Air Dust collected in Lower Stratosphere above Japan.</title>
        <authorList>
            <person name="Satoh K."/>
            <person name="Hagiwara K."/>
            <person name="Katsumata K."/>
            <person name="Kubo A."/>
            <person name="Yokobori S."/>
            <person name="Yamagishi A."/>
            <person name="Oono Y."/>
            <person name="Narumi I."/>
        </authorList>
    </citation>
    <scope>NUCLEOTIDE SEQUENCE</scope>
    <source>
        <strain evidence="2">ST0316</strain>
        <plasmid evidence="2">pDAETH-1</plasmid>
    </source>
</reference>
<organism evidence="2 3">
    <name type="scientific">Deinococcus aetherius</name>
    <dbReference type="NCBI Taxonomy" id="200252"/>
    <lineage>
        <taxon>Bacteria</taxon>
        <taxon>Thermotogati</taxon>
        <taxon>Deinococcota</taxon>
        <taxon>Deinococci</taxon>
        <taxon>Deinococcales</taxon>
        <taxon>Deinococcaceae</taxon>
        <taxon>Deinococcus</taxon>
    </lineage>
</organism>
<dbReference type="CDD" id="cd05374">
    <property type="entry name" value="17beta-HSD-like_SDR_c"/>
    <property type="match status" value="1"/>
</dbReference>
<accession>A0ABM8AHL2</accession>
<gene>
    <name evidence="2" type="ORF">DAETH_32580</name>
</gene>
<dbReference type="PANTHER" id="PTHR43976:SF9">
    <property type="entry name" value="OXIDOREDUCTASE"/>
    <property type="match status" value="1"/>
</dbReference>
<dbReference type="Proteomes" id="UP001064971">
    <property type="component" value="Plasmid pDAETH-1"/>
</dbReference>
<dbReference type="InterPro" id="IPR002347">
    <property type="entry name" value="SDR_fam"/>
</dbReference>
<proteinExistence type="inferred from homology"/>
<dbReference type="SUPFAM" id="SSF51735">
    <property type="entry name" value="NAD(P)-binding Rossmann-fold domains"/>
    <property type="match status" value="1"/>
</dbReference>
<sequence length="304" mass="31067">MTFQTILITGAGSGFGRLTALELARRGHTVFAGIRDTTGRNAGASGELRDLAAAEGLALHVLDLDVQSDVSVENAVGEALGRAGRLDVVVNNAGLSAIGPIEAFSSAQAHLLFDTNVLGNLRVIRAALPTMRVQGSGLLIQISSVLGRVASQFTGLYAASKFALEGLTEALHHELAPFGIEAVALEPGAYPTDLLAKGVQPGSPAVTAYAAGLQQFGAAVGSAMQSAGEADPGDVAKAVARLIEMPAGTRPVRLVVAPGRQGQGPETVNTASERATAEFFSAMHLTAGELTSGQDPYTTPTATD</sequence>
<dbReference type="InterPro" id="IPR020904">
    <property type="entry name" value="Sc_DH/Rdtase_CS"/>
</dbReference>
<keyword evidence="3" id="KW-1185">Reference proteome</keyword>
<dbReference type="EMBL" id="AP026561">
    <property type="protein sequence ID" value="BDP43289.1"/>
    <property type="molecule type" value="Genomic_DNA"/>
</dbReference>
<evidence type="ECO:0000313" key="2">
    <source>
        <dbReference type="EMBL" id="BDP43289.1"/>
    </source>
</evidence>
<dbReference type="PRINTS" id="PR00081">
    <property type="entry name" value="GDHRDH"/>
</dbReference>
<keyword evidence="2" id="KW-0614">Plasmid</keyword>
<name>A0ABM8AHL2_9DEIO</name>
<dbReference type="InterPro" id="IPR036291">
    <property type="entry name" value="NAD(P)-bd_dom_sf"/>
</dbReference>
<dbReference type="PANTHER" id="PTHR43976">
    <property type="entry name" value="SHORT CHAIN DEHYDROGENASE"/>
    <property type="match status" value="1"/>
</dbReference>